<reference evidence="1 2" key="1">
    <citation type="journal article" date="2021" name="bioRxiv">
        <title>Unique metabolic strategies in Hadean analogues reveal hints for primordial physiology.</title>
        <authorList>
            <person name="Nobu M.K."/>
            <person name="Nakai R."/>
            <person name="Tamazawa S."/>
            <person name="Mori H."/>
            <person name="Toyoda A."/>
            <person name="Ijiri A."/>
            <person name="Suzuki S."/>
            <person name="Kurokawa K."/>
            <person name="Kamagata Y."/>
            <person name="Tamaki H."/>
        </authorList>
    </citation>
    <scope>NUCLEOTIDE SEQUENCE [LARGE SCALE GENOMIC DNA]</scope>
    <source>
        <strain evidence="1">BS525</strain>
    </source>
</reference>
<proteinExistence type="predicted"/>
<protein>
    <submittedName>
        <fullName evidence="1">Uncharacterized protein</fullName>
    </submittedName>
</protein>
<evidence type="ECO:0000313" key="1">
    <source>
        <dbReference type="EMBL" id="MBT9146006.1"/>
    </source>
</evidence>
<sequence>MDIIAIKILRNELGGGDLILRIKENLSFFYFIAVVADSPYAITIINDDKIIHQFPMIG</sequence>
<accession>A0A9E2F5A8</accession>
<evidence type="ECO:0000313" key="2">
    <source>
        <dbReference type="Proteomes" id="UP000811545"/>
    </source>
</evidence>
<dbReference type="EMBL" id="QLTW01000264">
    <property type="protein sequence ID" value="MBT9146006.1"/>
    <property type="molecule type" value="Genomic_DNA"/>
</dbReference>
<dbReference type="Proteomes" id="UP000811545">
    <property type="component" value="Unassembled WGS sequence"/>
</dbReference>
<comment type="caution">
    <text evidence="1">The sequence shown here is derived from an EMBL/GenBank/DDBJ whole genome shotgun (WGS) entry which is preliminary data.</text>
</comment>
<dbReference type="AlphaFoldDB" id="A0A9E2F5A8"/>
<gene>
    <name evidence="1" type="ORF">DDT42_01885</name>
</gene>
<organism evidence="1 2">
    <name type="scientific">Psychracetigena formicireducens</name>
    <dbReference type="NCBI Taxonomy" id="2986056"/>
    <lineage>
        <taxon>Bacteria</taxon>
        <taxon>Bacillati</taxon>
        <taxon>Candidatus Lithacetigenota</taxon>
        <taxon>Candidatus Psychracetigena</taxon>
    </lineage>
</organism>
<name>A0A9E2F5A8_PSYF1</name>